<comment type="caution">
    <text evidence="1">The sequence shown here is derived from an EMBL/GenBank/DDBJ whole genome shotgun (WGS) entry which is preliminary data.</text>
</comment>
<proteinExistence type="predicted"/>
<dbReference type="Proteomes" id="UP000597206">
    <property type="component" value="Unassembled WGS sequence"/>
</dbReference>
<sequence length="346" mass="38555">MIKKGCLFLILTSQLSGCVFPELSSSPVYITNAAEPIKKSQSKQIFVLPEAIPITSPDFEQIKLRVPKAPLVQTIQQQIESLVLETGNQLTDRTGIAQTDQMIRSEILQVSPNLTALIPSSDYMIYPRINVEPLTSRFEQGYQYKGRKGELQSVPTTCFYAQTVKVTAHIYDVKADKEIAAVDMIGKQTATITPKVPTHRCPMSQAHQQAMIVNAARKAVLYHKNDVANYIKPVGPVLQLRKTDNGDSYLVKIALGTSNNVKAKMEIEFSRLKQGKAYKLGVGYIINNPDAIQPNYAWVTVKKELAQHIQRGDMAAPIYDICTNNLAPECMFESYTNLTQMEETAL</sequence>
<dbReference type="RefSeq" id="WP_196123590.1">
    <property type="nucleotide sequence ID" value="NZ_JADPMR010000001.1"/>
</dbReference>
<evidence type="ECO:0000313" key="2">
    <source>
        <dbReference type="Proteomes" id="UP000597206"/>
    </source>
</evidence>
<evidence type="ECO:0000313" key="1">
    <source>
        <dbReference type="EMBL" id="MBF9001226.1"/>
    </source>
</evidence>
<keyword evidence="2" id="KW-1185">Reference proteome</keyword>
<name>A0ABS0GFL7_9VIBR</name>
<accession>A0ABS0GFL7</accession>
<protein>
    <submittedName>
        <fullName evidence="1">Uncharacterized protein</fullName>
    </submittedName>
</protein>
<gene>
    <name evidence="1" type="ORF">I1A42_11790</name>
</gene>
<organism evidence="1 2">
    <name type="scientific">Vibrio nitrifigilis</name>
    <dbReference type="NCBI Taxonomy" id="2789781"/>
    <lineage>
        <taxon>Bacteria</taxon>
        <taxon>Pseudomonadati</taxon>
        <taxon>Pseudomonadota</taxon>
        <taxon>Gammaproteobacteria</taxon>
        <taxon>Vibrionales</taxon>
        <taxon>Vibrionaceae</taxon>
        <taxon>Vibrio</taxon>
    </lineage>
</organism>
<reference evidence="1 2" key="1">
    <citation type="submission" date="2020-11" db="EMBL/GenBank/DDBJ databases">
        <title>Vibrio nitrifigilis sp. nov., a marine nitrogen-fixing bacterium isolated from the lagoon sediment of an islet inside an atoll.</title>
        <authorList>
            <person name="Wang L.-T."/>
            <person name="Shieh W.Y."/>
        </authorList>
    </citation>
    <scope>NUCLEOTIDE SEQUENCE [LARGE SCALE GENOMIC DNA]</scope>
    <source>
        <strain evidence="1 2">NFV-1</strain>
    </source>
</reference>
<dbReference type="EMBL" id="JADPMR010000001">
    <property type="protein sequence ID" value="MBF9001226.1"/>
    <property type="molecule type" value="Genomic_DNA"/>
</dbReference>